<keyword evidence="6" id="KW-0408">Iron</keyword>
<dbReference type="SUPFAM" id="SSF53383">
    <property type="entry name" value="PLP-dependent transferases"/>
    <property type="match status" value="1"/>
</dbReference>
<dbReference type="GO" id="GO:0046872">
    <property type="term" value="F:metal ion binding"/>
    <property type="evidence" value="ECO:0007669"/>
    <property type="project" value="UniProtKB-KW"/>
</dbReference>
<dbReference type="InterPro" id="IPR015421">
    <property type="entry name" value="PyrdxlP-dep_Trfase_major"/>
</dbReference>
<comment type="cofactor">
    <cofactor evidence="1">
        <name>pyridoxal 5'-phosphate</name>
        <dbReference type="ChEBI" id="CHEBI:597326"/>
    </cofactor>
</comment>
<evidence type="ECO:0000256" key="4">
    <source>
        <dbReference type="ARBA" id="ARBA00022723"/>
    </source>
</evidence>
<dbReference type="STRING" id="1203190.GCA_000312345_02244"/>
<evidence type="ECO:0000256" key="9">
    <source>
        <dbReference type="SAM" id="Coils"/>
    </source>
</evidence>
<dbReference type="GO" id="GO:0051536">
    <property type="term" value="F:iron-sulfur cluster binding"/>
    <property type="evidence" value="ECO:0007669"/>
    <property type="project" value="UniProtKB-KW"/>
</dbReference>
<evidence type="ECO:0000256" key="8">
    <source>
        <dbReference type="ARBA" id="ARBA00050776"/>
    </source>
</evidence>
<evidence type="ECO:0000256" key="6">
    <source>
        <dbReference type="ARBA" id="ARBA00023004"/>
    </source>
</evidence>
<reference evidence="11 12" key="1">
    <citation type="submission" date="2016-10" db="EMBL/GenBank/DDBJ databases">
        <authorList>
            <person name="de Groot N.N."/>
        </authorList>
    </citation>
    <scope>NUCLEOTIDE SEQUENCE [LARGE SCALE GENOMIC DNA]</scope>
    <source>
        <strain evidence="11 12">DSM 45434</strain>
    </source>
</reference>
<gene>
    <name evidence="11" type="ORF">SAMN04488539_1160</name>
</gene>
<keyword evidence="5" id="KW-0663">Pyridoxal phosphate</keyword>
<dbReference type="EMBL" id="LT629765">
    <property type="protein sequence ID" value="SDS17612.1"/>
    <property type="molecule type" value="Genomic_DNA"/>
</dbReference>
<evidence type="ECO:0000256" key="2">
    <source>
        <dbReference type="ARBA" id="ARBA00006490"/>
    </source>
</evidence>
<organism evidence="11 12">
    <name type="scientific">Corynebacterium timonense</name>
    <dbReference type="NCBI Taxonomy" id="441500"/>
    <lineage>
        <taxon>Bacteria</taxon>
        <taxon>Bacillati</taxon>
        <taxon>Actinomycetota</taxon>
        <taxon>Actinomycetes</taxon>
        <taxon>Mycobacteriales</taxon>
        <taxon>Corynebacteriaceae</taxon>
        <taxon>Corynebacterium</taxon>
    </lineage>
</organism>
<feature type="coiled-coil region" evidence="9">
    <location>
        <begin position="254"/>
        <end position="281"/>
    </location>
</feature>
<dbReference type="Gene3D" id="1.10.260.50">
    <property type="match status" value="1"/>
</dbReference>
<dbReference type="AlphaFoldDB" id="A0A1H1Q291"/>
<dbReference type="InterPro" id="IPR015422">
    <property type="entry name" value="PyrdxlP-dep_Trfase_small"/>
</dbReference>
<keyword evidence="7" id="KW-0411">Iron-sulfur</keyword>
<dbReference type="Proteomes" id="UP000182237">
    <property type="component" value="Chromosome I"/>
</dbReference>
<dbReference type="GO" id="GO:0031071">
    <property type="term" value="F:cysteine desulfurase activity"/>
    <property type="evidence" value="ECO:0007669"/>
    <property type="project" value="UniProtKB-EC"/>
</dbReference>
<evidence type="ECO:0000313" key="12">
    <source>
        <dbReference type="Proteomes" id="UP000182237"/>
    </source>
</evidence>
<keyword evidence="3" id="KW-0808">Transferase</keyword>
<dbReference type="Gene3D" id="3.90.1150.10">
    <property type="entry name" value="Aspartate Aminotransferase, domain 1"/>
    <property type="match status" value="1"/>
</dbReference>
<dbReference type="Gene3D" id="3.40.640.10">
    <property type="entry name" value="Type I PLP-dependent aspartate aminotransferase-like (Major domain)"/>
    <property type="match status" value="1"/>
</dbReference>
<sequence>MRAEVAARDVAEKGSAAAPRSAAAYFDHAATTPIRQSAVEEWARHAALLNPGGQYRSGRQAAAALADAREEIAELLGADPAEVIFTGSGTEADNIAVRGLYHASPNNRIVASPIEHSAVLETVKALAAHEGAEVEWLPVGRAGTVEGLAALAAPAALATVMWVNNETGVIQPVEQVARAAAEAGTPLHVDAVQAVGKVPVDFHALGATTLAASAHKFGGPRGTGILLARRSPAPLPVITGGGQERGLRSGTVDVASAAATAAALREAIAEMEREHDRLIALGDRLVSGIFREVPDAQLTTTAPTLPGHVHVLFSGANGDSLLMLLDANGVEASLGSACAAGVNRSSHVLEAMGVAPRDAAGALRLTLGRTTTEEDVDVVVGVIADVVKRARAAGALLWP</sequence>
<evidence type="ECO:0000256" key="5">
    <source>
        <dbReference type="ARBA" id="ARBA00022898"/>
    </source>
</evidence>
<accession>A0A1H1Q291</accession>
<keyword evidence="4" id="KW-0479">Metal-binding</keyword>
<name>A0A1H1Q291_9CORY</name>
<dbReference type="PIRSF" id="PIRSF005572">
    <property type="entry name" value="NifS"/>
    <property type="match status" value="1"/>
</dbReference>
<dbReference type="InterPro" id="IPR016454">
    <property type="entry name" value="Cysteine_dSase"/>
</dbReference>
<evidence type="ECO:0000256" key="1">
    <source>
        <dbReference type="ARBA" id="ARBA00001933"/>
    </source>
</evidence>
<evidence type="ECO:0000256" key="3">
    <source>
        <dbReference type="ARBA" id="ARBA00022679"/>
    </source>
</evidence>
<keyword evidence="12" id="KW-1185">Reference proteome</keyword>
<evidence type="ECO:0000256" key="7">
    <source>
        <dbReference type="ARBA" id="ARBA00023014"/>
    </source>
</evidence>
<evidence type="ECO:0000259" key="10">
    <source>
        <dbReference type="Pfam" id="PF00266"/>
    </source>
</evidence>
<keyword evidence="9" id="KW-0175">Coiled coil</keyword>
<protein>
    <submittedName>
        <fullName evidence="11">Cysteine desulfurase</fullName>
    </submittedName>
</protein>
<dbReference type="InterPro" id="IPR000192">
    <property type="entry name" value="Aminotrans_V_dom"/>
</dbReference>
<proteinExistence type="inferred from homology"/>
<dbReference type="PANTHER" id="PTHR11601:SF34">
    <property type="entry name" value="CYSTEINE DESULFURASE"/>
    <property type="match status" value="1"/>
</dbReference>
<dbReference type="Pfam" id="PF00266">
    <property type="entry name" value="Aminotran_5"/>
    <property type="match status" value="1"/>
</dbReference>
<dbReference type="RefSeq" id="WP_019195016.1">
    <property type="nucleotide sequence ID" value="NZ_LT629765.1"/>
</dbReference>
<evidence type="ECO:0000313" key="11">
    <source>
        <dbReference type="EMBL" id="SDS17612.1"/>
    </source>
</evidence>
<dbReference type="InterPro" id="IPR015424">
    <property type="entry name" value="PyrdxlP-dep_Trfase"/>
</dbReference>
<comment type="similarity">
    <text evidence="2">Belongs to the class-V pyridoxal-phosphate-dependent aminotransferase family. NifS/IscS subfamily.</text>
</comment>
<comment type="catalytic activity">
    <reaction evidence="8">
        <text>(sulfur carrier)-H + L-cysteine = (sulfur carrier)-SH + L-alanine</text>
        <dbReference type="Rhea" id="RHEA:43892"/>
        <dbReference type="Rhea" id="RHEA-COMP:14737"/>
        <dbReference type="Rhea" id="RHEA-COMP:14739"/>
        <dbReference type="ChEBI" id="CHEBI:29917"/>
        <dbReference type="ChEBI" id="CHEBI:35235"/>
        <dbReference type="ChEBI" id="CHEBI:57972"/>
        <dbReference type="ChEBI" id="CHEBI:64428"/>
        <dbReference type="EC" id="2.8.1.7"/>
    </reaction>
</comment>
<dbReference type="OrthoDB" id="9808002at2"/>
<dbReference type="eggNOG" id="COG1104">
    <property type="taxonomic scope" value="Bacteria"/>
</dbReference>
<feature type="domain" description="Aminotransferase class V" evidence="10">
    <location>
        <begin position="25"/>
        <end position="378"/>
    </location>
</feature>
<dbReference type="PANTHER" id="PTHR11601">
    <property type="entry name" value="CYSTEINE DESULFURYLASE FAMILY MEMBER"/>
    <property type="match status" value="1"/>
</dbReference>